<dbReference type="HAMAP" id="MF_00191">
    <property type="entry name" value="IspH"/>
    <property type="match status" value="1"/>
</dbReference>
<keyword evidence="5" id="KW-0414">Isoprene biosynthesis</keyword>
<sequence>MKVRLAQKYGFCFGVKRAIAIAENNAHATTFGPLIHNSREIERLQRDFDVSLSESLEQAQSSNKVIVRTHGITKEDLQTLKTRGIKIIDATCPFVTKPQNIVEQMSKEGYQIIIFGDSNHPEVKGVASYGENVVIVGNVSEAMDYKFKKKVAVVSQTTKQPEQFGKLVGLLASKVNELRVFNTICNATFENQRAVFELSKEVDIMIIVGGKNSSNTKQLLKIAQDHCVDSYLVEDQDELEEQWFMGKTICGLAAGASTPDWIIQSVHKRIEQI</sequence>
<comment type="similarity">
    <text evidence="5">Belongs to the IspH family.</text>
</comment>
<evidence type="ECO:0000256" key="4">
    <source>
        <dbReference type="ARBA" id="ARBA00023014"/>
    </source>
</evidence>
<dbReference type="NCBIfam" id="NF002187">
    <property type="entry name" value="PRK01045.1-1"/>
    <property type="match status" value="1"/>
</dbReference>
<dbReference type="EC" id="1.17.7.4" evidence="5"/>
<comment type="cofactor">
    <cofactor evidence="5">
        <name>[4Fe-4S] cluster</name>
        <dbReference type="ChEBI" id="CHEBI:49883"/>
    </cofactor>
    <text evidence="5">Binds 1 [4Fe-4S] cluster per subunit.</text>
</comment>
<dbReference type="RefSeq" id="WP_104699470.1">
    <property type="nucleotide sequence ID" value="NZ_FZPP01000006.1"/>
</dbReference>
<dbReference type="UniPathway" id="UPA00056">
    <property type="reaction ID" value="UER00097"/>
</dbReference>
<dbReference type="GO" id="GO:0051745">
    <property type="term" value="F:4-hydroxy-3-methylbut-2-enyl diphosphate reductase activity"/>
    <property type="evidence" value="ECO:0007669"/>
    <property type="project" value="UniProtKB-UniRule"/>
</dbReference>
<feature type="binding site" evidence="5">
    <location>
        <position position="257"/>
    </location>
    <ligand>
        <name>dimethylallyl diphosphate</name>
        <dbReference type="ChEBI" id="CHEBI:57623"/>
    </ligand>
</feature>
<feature type="binding site" evidence="5">
    <location>
        <position position="213"/>
    </location>
    <ligand>
        <name>dimethylallyl diphosphate</name>
        <dbReference type="ChEBI" id="CHEBI:57623"/>
    </ligand>
</feature>
<feature type="binding site" evidence="5">
    <location>
        <position position="214"/>
    </location>
    <ligand>
        <name>isopentenyl diphosphate</name>
        <dbReference type="ChEBI" id="CHEBI:128769"/>
    </ligand>
</feature>
<feature type="binding site" evidence="5">
    <location>
        <position position="157"/>
    </location>
    <ligand>
        <name>(2E)-4-hydroxy-3-methylbut-2-enyl diphosphate</name>
        <dbReference type="ChEBI" id="CHEBI:128753"/>
    </ligand>
</feature>
<comment type="function">
    <text evidence="5">Catalyzes the conversion of 1-hydroxy-2-methyl-2-(E)-butenyl 4-diphosphate (HMBPP) into a mixture of isopentenyl diphosphate (IPP) and dimethylallyl diphosphate (DMAPP). Acts in the terminal step of the DOXP/MEP pathway for isoprenoid precursor biosynthesis.</text>
</comment>
<keyword evidence="1 5" id="KW-0004">4Fe-4S</keyword>
<comment type="caution">
    <text evidence="6">The sequence shown here is derived from an EMBL/GenBank/DDBJ whole genome shotgun (WGS) entry which is preliminary data.</text>
</comment>
<dbReference type="InterPro" id="IPR003451">
    <property type="entry name" value="LytB/IspH"/>
</dbReference>
<comment type="catalytic activity">
    <reaction evidence="5">
        <text>dimethylallyl diphosphate + 2 oxidized [2Fe-2S]-[ferredoxin] + H2O = (2E)-4-hydroxy-3-methylbut-2-enyl diphosphate + 2 reduced [2Fe-2S]-[ferredoxin] + 2 H(+)</text>
        <dbReference type="Rhea" id="RHEA:24825"/>
        <dbReference type="Rhea" id="RHEA-COMP:10000"/>
        <dbReference type="Rhea" id="RHEA-COMP:10001"/>
        <dbReference type="ChEBI" id="CHEBI:15377"/>
        <dbReference type="ChEBI" id="CHEBI:15378"/>
        <dbReference type="ChEBI" id="CHEBI:33737"/>
        <dbReference type="ChEBI" id="CHEBI:33738"/>
        <dbReference type="ChEBI" id="CHEBI:57623"/>
        <dbReference type="ChEBI" id="CHEBI:128753"/>
        <dbReference type="EC" id="1.17.7.4"/>
    </reaction>
</comment>
<keyword evidence="2 5" id="KW-0479">Metal-binding</keyword>
<dbReference type="GO" id="GO:0051539">
    <property type="term" value="F:4 iron, 4 sulfur cluster binding"/>
    <property type="evidence" value="ECO:0007669"/>
    <property type="project" value="UniProtKB-UniRule"/>
</dbReference>
<dbReference type="GO" id="GO:0046872">
    <property type="term" value="F:metal ion binding"/>
    <property type="evidence" value="ECO:0007669"/>
    <property type="project" value="UniProtKB-KW"/>
</dbReference>
<feature type="binding site" evidence="5">
    <location>
        <position position="70"/>
    </location>
    <ligand>
        <name>dimethylallyl diphosphate</name>
        <dbReference type="ChEBI" id="CHEBI:57623"/>
    </ligand>
</feature>
<evidence type="ECO:0000256" key="1">
    <source>
        <dbReference type="ARBA" id="ARBA00022485"/>
    </source>
</evidence>
<comment type="catalytic activity">
    <reaction evidence="5">
        <text>isopentenyl diphosphate + 2 oxidized [2Fe-2S]-[ferredoxin] + H2O = (2E)-4-hydroxy-3-methylbut-2-enyl diphosphate + 2 reduced [2Fe-2S]-[ferredoxin] + 2 H(+)</text>
        <dbReference type="Rhea" id="RHEA:24488"/>
        <dbReference type="Rhea" id="RHEA-COMP:10000"/>
        <dbReference type="Rhea" id="RHEA-COMP:10001"/>
        <dbReference type="ChEBI" id="CHEBI:15377"/>
        <dbReference type="ChEBI" id="CHEBI:15378"/>
        <dbReference type="ChEBI" id="CHEBI:33737"/>
        <dbReference type="ChEBI" id="CHEBI:33738"/>
        <dbReference type="ChEBI" id="CHEBI:128753"/>
        <dbReference type="ChEBI" id="CHEBI:128769"/>
        <dbReference type="EC" id="1.17.7.4"/>
    </reaction>
</comment>
<evidence type="ECO:0000256" key="2">
    <source>
        <dbReference type="ARBA" id="ARBA00022723"/>
    </source>
</evidence>
<dbReference type="Gene3D" id="3.40.1010.20">
    <property type="entry name" value="4-hydroxy-3-methylbut-2-enyl diphosphate reductase, catalytic domain"/>
    <property type="match status" value="2"/>
</dbReference>
<feature type="binding site" evidence="5">
    <location>
        <position position="12"/>
    </location>
    <ligand>
        <name>[4Fe-4S] cluster</name>
        <dbReference type="ChEBI" id="CHEBI:49883"/>
    </ligand>
</feature>
<feature type="binding site" evidence="5">
    <location>
        <position position="185"/>
    </location>
    <ligand>
        <name>[4Fe-4S] cluster</name>
        <dbReference type="ChEBI" id="CHEBI:49883"/>
    </ligand>
</feature>
<feature type="binding site" evidence="5">
    <location>
        <position position="213"/>
    </location>
    <ligand>
        <name>isopentenyl diphosphate</name>
        <dbReference type="ChEBI" id="CHEBI:128769"/>
    </ligand>
</feature>
<dbReference type="UniPathway" id="UPA00059">
    <property type="reaction ID" value="UER00105"/>
</dbReference>
<comment type="pathway">
    <text evidence="5">Isoprenoid biosynthesis; isopentenyl diphosphate biosynthesis via DXP pathway; isopentenyl diphosphate from 1-deoxy-D-xylulose 5-phosphate: step 6/6.</text>
</comment>
<reference evidence="6 7" key="1">
    <citation type="submission" date="2018-04" db="EMBL/GenBank/DDBJ databases">
        <title>Novel Campyloabacter and Helicobacter Species and Strains.</title>
        <authorList>
            <person name="Mannion A.J."/>
            <person name="Shen Z."/>
            <person name="Fox J.G."/>
        </authorList>
    </citation>
    <scope>NUCLEOTIDE SEQUENCE [LARGE SCALE GENOMIC DNA]</scope>
    <source>
        <strain evidence="6 7">MIT 98-6070</strain>
    </source>
</reference>
<evidence type="ECO:0000313" key="6">
    <source>
        <dbReference type="EMBL" id="RDU60704.1"/>
    </source>
</evidence>
<feature type="binding site" evidence="5">
    <location>
        <position position="36"/>
    </location>
    <ligand>
        <name>dimethylallyl diphosphate</name>
        <dbReference type="ChEBI" id="CHEBI:57623"/>
    </ligand>
</feature>
<accession>A0A3D8I7I6</accession>
<dbReference type="CDD" id="cd13944">
    <property type="entry name" value="lytB_ispH"/>
    <property type="match status" value="1"/>
</dbReference>
<protein>
    <recommendedName>
        <fullName evidence="5">4-hydroxy-3-methylbut-2-enyl diphosphate reductase</fullName>
        <shortName evidence="5">HMBPP reductase</shortName>
        <ecNumber evidence="5">1.17.7.4</ecNumber>
    </recommendedName>
</protein>
<feature type="binding site" evidence="5">
    <location>
        <position position="257"/>
    </location>
    <ligand>
        <name>(2E)-4-hydroxy-3-methylbut-2-enyl diphosphate</name>
        <dbReference type="ChEBI" id="CHEBI:128753"/>
    </ligand>
</feature>
<dbReference type="GO" id="GO:0019288">
    <property type="term" value="P:isopentenyl diphosphate biosynthetic process, methylerythritol 4-phosphate pathway"/>
    <property type="evidence" value="ECO:0007669"/>
    <property type="project" value="UniProtKB-UniRule"/>
</dbReference>
<dbReference type="Proteomes" id="UP000256599">
    <property type="component" value="Unassembled WGS sequence"/>
</dbReference>
<organism evidence="6 7">
    <name type="scientific">Helicobacter marmotae</name>
    <dbReference type="NCBI Taxonomy" id="152490"/>
    <lineage>
        <taxon>Bacteria</taxon>
        <taxon>Pseudomonadati</taxon>
        <taxon>Campylobacterota</taxon>
        <taxon>Epsilonproteobacteria</taxon>
        <taxon>Campylobacterales</taxon>
        <taxon>Helicobacteraceae</taxon>
        <taxon>Helicobacter</taxon>
    </lineage>
</organism>
<feature type="binding site" evidence="5">
    <location>
        <position position="213"/>
    </location>
    <ligand>
        <name>(2E)-4-hydroxy-3-methylbut-2-enyl diphosphate</name>
        <dbReference type="ChEBI" id="CHEBI:128753"/>
    </ligand>
</feature>
<keyword evidence="4 5" id="KW-0411">Iron-sulfur</keyword>
<dbReference type="PANTHER" id="PTHR30426">
    <property type="entry name" value="4-HYDROXY-3-METHYLBUT-2-ENYL DIPHOSPHATE REDUCTASE"/>
    <property type="match status" value="1"/>
</dbReference>
<dbReference type="AlphaFoldDB" id="A0A3D8I7I6"/>
<feature type="binding site" evidence="5">
    <location>
        <position position="214"/>
    </location>
    <ligand>
        <name>dimethylallyl diphosphate</name>
        <dbReference type="ChEBI" id="CHEBI:57623"/>
    </ligand>
</feature>
<evidence type="ECO:0000313" key="7">
    <source>
        <dbReference type="Proteomes" id="UP000256599"/>
    </source>
</evidence>
<dbReference type="EMBL" id="NXLR01000002">
    <property type="protein sequence ID" value="RDU60704.1"/>
    <property type="molecule type" value="Genomic_DNA"/>
</dbReference>
<feature type="binding site" evidence="5">
    <location>
        <position position="70"/>
    </location>
    <ligand>
        <name>(2E)-4-hydroxy-3-methylbut-2-enyl diphosphate</name>
        <dbReference type="ChEBI" id="CHEBI:128753"/>
    </ligand>
</feature>
<dbReference type="Gene3D" id="3.40.50.11270">
    <property type="match status" value="1"/>
</dbReference>
<feature type="binding site" evidence="5">
    <location>
        <position position="120"/>
    </location>
    <ligand>
        <name>isopentenyl diphosphate</name>
        <dbReference type="ChEBI" id="CHEBI:128769"/>
    </ligand>
</feature>
<gene>
    <name evidence="5" type="primary">ispH</name>
    <name evidence="6" type="ORF">CQA63_01655</name>
</gene>
<dbReference type="NCBIfam" id="TIGR00216">
    <property type="entry name" value="ispH_lytB"/>
    <property type="match status" value="1"/>
</dbReference>
<evidence type="ECO:0000256" key="3">
    <source>
        <dbReference type="ARBA" id="ARBA00023004"/>
    </source>
</evidence>
<feature type="binding site" evidence="5">
    <location>
        <position position="92"/>
    </location>
    <ligand>
        <name>[4Fe-4S] cluster</name>
        <dbReference type="ChEBI" id="CHEBI:49883"/>
    </ligand>
</feature>
<feature type="binding site" evidence="5">
    <location>
        <position position="36"/>
    </location>
    <ligand>
        <name>isopentenyl diphosphate</name>
        <dbReference type="ChEBI" id="CHEBI:128769"/>
    </ligand>
</feature>
<dbReference type="PANTHER" id="PTHR30426:SF0">
    <property type="entry name" value="4-HYDROXY-3-METHYLBUT-2-ENYL DIPHOSPHATE REDUCTASE"/>
    <property type="match status" value="1"/>
</dbReference>
<evidence type="ECO:0000256" key="5">
    <source>
        <dbReference type="HAMAP-Rule" id="MF_00191"/>
    </source>
</evidence>
<name>A0A3D8I7I6_9HELI</name>
<keyword evidence="3 5" id="KW-0408">Iron</keyword>
<dbReference type="GO" id="GO:0050992">
    <property type="term" value="P:dimethylallyl diphosphate biosynthetic process"/>
    <property type="evidence" value="ECO:0007669"/>
    <property type="project" value="UniProtKB-UniRule"/>
</dbReference>
<feature type="binding site" evidence="5">
    <location>
        <position position="257"/>
    </location>
    <ligand>
        <name>isopentenyl diphosphate</name>
        <dbReference type="ChEBI" id="CHEBI:128769"/>
    </ligand>
</feature>
<feature type="binding site" evidence="5">
    <location>
        <position position="120"/>
    </location>
    <ligand>
        <name>(2E)-4-hydroxy-3-methylbut-2-enyl diphosphate</name>
        <dbReference type="ChEBI" id="CHEBI:128753"/>
    </ligand>
</feature>
<feature type="binding site" evidence="5">
    <location>
        <position position="215"/>
    </location>
    <ligand>
        <name>dimethylallyl diphosphate</name>
        <dbReference type="ChEBI" id="CHEBI:57623"/>
    </ligand>
</feature>
<dbReference type="Pfam" id="PF02401">
    <property type="entry name" value="LYTB"/>
    <property type="match status" value="1"/>
</dbReference>
<proteinExistence type="inferred from homology"/>
<keyword evidence="5" id="KW-0560">Oxidoreductase</keyword>
<feature type="active site" description="Proton donor" evidence="5">
    <location>
        <position position="122"/>
    </location>
</feature>
<feature type="binding site" evidence="5">
    <location>
        <position position="36"/>
    </location>
    <ligand>
        <name>(2E)-4-hydroxy-3-methylbut-2-enyl diphosphate</name>
        <dbReference type="ChEBI" id="CHEBI:128753"/>
    </ligand>
</feature>
<comment type="pathway">
    <text evidence="5">Isoprenoid biosynthesis; dimethylallyl diphosphate biosynthesis; dimethylallyl diphosphate from (2E)-4-hydroxy-3-methylbutenyl diphosphate: step 1/1.</text>
</comment>
<dbReference type="GO" id="GO:0016114">
    <property type="term" value="P:terpenoid biosynthetic process"/>
    <property type="evidence" value="ECO:0007669"/>
    <property type="project" value="UniProtKB-UniRule"/>
</dbReference>
<feature type="binding site" evidence="5">
    <location>
        <position position="214"/>
    </location>
    <ligand>
        <name>(2E)-4-hydroxy-3-methylbut-2-enyl diphosphate</name>
        <dbReference type="ChEBI" id="CHEBI:128753"/>
    </ligand>
</feature>
<feature type="binding site" evidence="5">
    <location>
        <position position="120"/>
    </location>
    <ligand>
        <name>dimethylallyl diphosphate</name>
        <dbReference type="ChEBI" id="CHEBI:57623"/>
    </ligand>
</feature>
<keyword evidence="7" id="KW-1185">Reference proteome</keyword>
<feature type="binding site" evidence="5">
    <location>
        <position position="215"/>
    </location>
    <ligand>
        <name>isopentenyl diphosphate</name>
        <dbReference type="ChEBI" id="CHEBI:128769"/>
    </ligand>
</feature>
<feature type="binding site" evidence="5">
    <location>
        <position position="215"/>
    </location>
    <ligand>
        <name>(2E)-4-hydroxy-3-methylbut-2-enyl diphosphate</name>
        <dbReference type="ChEBI" id="CHEBI:128753"/>
    </ligand>
</feature>
<dbReference type="OrthoDB" id="9804068at2"/>
<feature type="binding site" evidence="5">
    <location>
        <position position="70"/>
    </location>
    <ligand>
        <name>isopentenyl diphosphate</name>
        <dbReference type="ChEBI" id="CHEBI:128769"/>
    </ligand>
</feature>